<dbReference type="PROSITE" id="PS50994">
    <property type="entry name" value="INTEGRASE"/>
    <property type="match status" value="1"/>
</dbReference>
<dbReference type="GO" id="GO:0006310">
    <property type="term" value="P:DNA recombination"/>
    <property type="evidence" value="ECO:0007669"/>
    <property type="project" value="UniProtKB-KW"/>
</dbReference>
<proteinExistence type="predicted"/>
<dbReference type="OrthoDB" id="3243429at2759"/>
<evidence type="ECO:0000256" key="12">
    <source>
        <dbReference type="ARBA" id="ARBA00023172"/>
    </source>
</evidence>
<dbReference type="STRING" id="1077348.A0A2G8S0E6"/>
<evidence type="ECO:0000256" key="7">
    <source>
        <dbReference type="ARBA" id="ARBA00022842"/>
    </source>
</evidence>
<evidence type="ECO:0000256" key="4">
    <source>
        <dbReference type="ARBA" id="ARBA00022723"/>
    </source>
</evidence>
<accession>A0A2G8S0E6</accession>
<evidence type="ECO:0000256" key="6">
    <source>
        <dbReference type="ARBA" id="ARBA00022801"/>
    </source>
</evidence>
<dbReference type="GO" id="GO:0003964">
    <property type="term" value="F:RNA-directed DNA polymerase activity"/>
    <property type="evidence" value="ECO:0007669"/>
    <property type="project" value="UniProtKB-KW"/>
</dbReference>
<keyword evidence="11" id="KW-0239">DNA-directed DNA polymerase</keyword>
<dbReference type="InterPro" id="IPR001584">
    <property type="entry name" value="Integrase_cat-core"/>
</dbReference>
<dbReference type="GO" id="GO:0046872">
    <property type="term" value="F:metal ion binding"/>
    <property type="evidence" value="ECO:0007669"/>
    <property type="project" value="UniProtKB-KW"/>
</dbReference>
<protein>
    <recommendedName>
        <fullName evidence="16">Integrase catalytic domain-containing protein</fullName>
    </recommendedName>
</protein>
<dbReference type="PANTHER" id="PTHR42648">
    <property type="entry name" value="TRANSPOSASE, PUTATIVE-RELATED"/>
    <property type="match status" value="1"/>
</dbReference>
<dbReference type="SUPFAM" id="SSF53098">
    <property type="entry name" value="Ribonuclease H-like"/>
    <property type="match status" value="1"/>
</dbReference>
<feature type="region of interest" description="Disordered" evidence="15">
    <location>
        <begin position="357"/>
        <end position="389"/>
    </location>
</feature>
<dbReference type="Gene3D" id="3.30.420.10">
    <property type="entry name" value="Ribonuclease H-like superfamily/Ribonuclease H"/>
    <property type="match status" value="1"/>
</dbReference>
<keyword evidence="2" id="KW-0548">Nucleotidyltransferase</keyword>
<keyword evidence="6" id="KW-0378">Hydrolase</keyword>
<dbReference type="PRINTS" id="PR01217">
    <property type="entry name" value="PRICHEXTENSN"/>
</dbReference>
<sequence>MTYVSQPKSAPSASATCDEDLSLWHQCCGYVNFDDLRSVVHKELVNSLTIRSKHLKGKLLTRTPEGYLYWMVFVDDAMRFWAMAYLKRKSNAFAAFKAYKTYAENCLGLRIKATWDDKGGEYMGQEYIDFCAEHSIHRQHTEPDELHQNGVAEGANRMTSEGATALLAQAKLPPSFWGHAVSIFVLRLNIGCDLFTTYRFASLATRPSSNVFGLPLDDVDVPGGPEDTAPPEDGVPDVPELHNQGGDDDYGDPAPPAPPPPHQLSLPPHQPPTSPPPVPPPVPSPSPPPAQPPPAPVAHPPAPSVHQEAPNCTAFRPYPALARKELPACSSHPQGSLNEQVLEHQNLMSQRLCICSASPAPPPPEPERSLSPDPLIEAPVDAPAAPSLR</sequence>
<evidence type="ECO:0000259" key="16">
    <source>
        <dbReference type="PROSITE" id="PS50994"/>
    </source>
</evidence>
<keyword evidence="4" id="KW-0479">Metal-binding</keyword>
<feature type="domain" description="Integrase catalytic" evidence="16">
    <location>
        <begin position="39"/>
        <end position="215"/>
    </location>
</feature>
<evidence type="ECO:0000256" key="1">
    <source>
        <dbReference type="ARBA" id="ARBA00022578"/>
    </source>
</evidence>
<comment type="caution">
    <text evidence="17">The sequence shown here is derived from an EMBL/GenBank/DDBJ whole genome shotgun (WGS) entry which is preliminary data.</text>
</comment>
<feature type="region of interest" description="Disordered" evidence="15">
    <location>
        <begin position="209"/>
        <end position="311"/>
    </location>
</feature>
<dbReference type="Proteomes" id="UP000230002">
    <property type="component" value="Unassembled WGS sequence"/>
</dbReference>
<evidence type="ECO:0000256" key="13">
    <source>
        <dbReference type="ARBA" id="ARBA00048173"/>
    </source>
</evidence>
<keyword evidence="18" id="KW-1185">Reference proteome</keyword>
<evidence type="ECO:0000256" key="3">
    <source>
        <dbReference type="ARBA" id="ARBA00022722"/>
    </source>
</evidence>
<keyword evidence="7" id="KW-0460">Magnesium</keyword>
<evidence type="ECO:0000256" key="14">
    <source>
        <dbReference type="ARBA" id="ARBA00049244"/>
    </source>
</evidence>
<keyword evidence="9" id="KW-0229">DNA integration</keyword>
<keyword evidence="3" id="KW-0540">Nuclease</keyword>
<dbReference type="EMBL" id="AYKW01000034">
    <property type="protein sequence ID" value="PIL27217.1"/>
    <property type="molecule type" value="Genomic_DNA"/>
</dbReference>
<evidence type="ECO:0000256" key="9">
    <source>
        <dbReference type="ARBA" id="ARBA00022908"/>
    </source>
</evidence>
<keyword evidence="10" id="KW-0695">RNA-directed DNA polymerase</keyword>
<dbReference type="InterPro" id="IPR012337">
    <property type="entry name" value="RNaseH-like_sf"/>
</dbReference>
<dbReference type="GO" id="GO:0005634">
    <property type="term" value="C:nucleus"/>
    <property type="evidence" value="ECO:0007669"/>
    <property type="project" value="UniProtKB-ARBA"/>
</dbReference>
<keyword evidence="5" id="KW-0255">Endonuclease</keyword>
<dbReference type="GO" id="GO:0032196">
    <property type="term" value="P:transposition"/>
    <property type="evidence" value="ECO:0007669"/>
    <property type="project" value="UniProtKB-KW"/>
</dbReference>
<comment type="catalytic activity">
    <reaction evidence="13">
        <text>DNA(n) + a 2'-deoxyribonucleoside 5'-triphosphate = DNA(n+1) + diphosphate</text>
        <dbReference type="Rhea" id="RHEA:22508"/>
        <dbReference type="Rhea" id="RHEA-COMP:17339"/>
        <dbReference type="Rhea" id="RHEA-COMP:17340"/>
        <dbReference type="ChEBI" id="CHEBI:33019"/>
        <dbReference type="ChEBI" id="CHEBI:61560"/>
        <dbReference type="ChEBI" id="CHEBI:173112"/>
        <dbReference type="EC" id="2.7.7.49"/>
    </reaction>
</comment>
<organism evidence="17 18">
    <name type="scientific">Ganoderma sinense ZZ0214-1</name>
    <dbReference type="NCBI Taxonomy" id="1077348"/>
    <lineage>
        <taxon>Eukaryota</taxon>
        <taxon>Fungi</taxon>
        <taxon>Dikarya</taxon>
        <taxon>Basidiomycota</taxon>
        <taxon>Agaricomycotina</taxon>
        <taxon>Agaricomycetes</taxon>
        <taxon>Polyporales</taxon>
        <taxon>Polyporaceae</taxon>
        <taxon>Ganoderma</taxon>
    </lineage>
</organism>
<keyword evidence="11" id="KW-0808">Transferase</keyword>
<keyword evidence="12" id="KW-0233">DNA recombination</keyword>
<dbReference type="GO" id="GO:0003887">
    <property type="term" value="F:DNA-directed DNA polymerase activity"/>
    <property type="evidence" value="ECO:0007669"/>
    <property type="project" value="UniProtKB-KW"/>
</dbReference>
<dbReference type="InterPro" id="IPR039537">
    <property type="entry name" value="Retrotran_Ty1/copia-like"/>
</dbReference>
<reference evidence="17 18" key="1">
    <citation type="journal article" date="2015" name="Sci. Rep.">
        <title>Chromosome-level genome map provides insights into diverse defense mechanisms in the medicinal fungus Ganoderma sinense.</title>
        <authorList>
            <person name="Zhu Y."/>
            <person name="Xu J."/>
            <person name="Sun C."/>
            <person name="Zhou S."/>
            <person name="Xu H."/>
            <person name="Nelson D.R."/>
            <person name="Qian J."/>
            <person name="Song J."/>
            <person name="Luo H."/>
            <person name="Xiang L."/>
            <person name="Li Y."/>
            <person name="Xu Z."/>
            <person name="Ji A."/>
            <person name="Wang L."/>
            <person name="Lu S."/>
            <person name="Hayward A."/>
            <person name="Sun W."/>
            <person name="Li X."/>
            <person name="Schwartz D.C."/>
            <person name="Wang Y."/>
            <person name="Chen S."/>
        </authorList>
    </citation>
    <scope>NUCLEOTIDE SEQUENCE [LARGE SCALE GENOMIC DNA]</scope>
    <source>
        <strain evidence="17 18">ZZ0214-1</strain>
    </source>
</reference>
<evidence type="ECO:0000256" key="15">
    <source>
        <dbReference type="SAM" id="MobiDB-lite"/>
    </source>
</evidence>
<feature type="compositionally biased region" description="Pro residues" evidence="15">
    <location>
        <begin position="253"/>
        <end position="303"/>
    </location>
</feature>
<keyword evidence="1" id="KW-0815">Transposition</keyword>
<evidence type="ECO:0000256" key="2">
    <source>
        <dbReference type="ARBA" id="ARBA00022695"/>
    </source>
</evidence>
<evidence type="ECO:0000313" key="18">
    <source>
        <dbReference type="Proteomes" id="UP000230002"/>
    </source>
</evidence>
<dbReference type="InterPro" id="IPR036397">
    <property type="entry name" value="RNaseH_sf"/>
</dbReference>
<evidence type="ECO:0000256" key="5">
    <source>
        <dbReference type="ARBA" id="ARBA00022759"/>
    </source>
</evidence>
<evidence type="ECO:0000256" key="8">
    <source>
        <dbReference type="ARBA" id="ARBA00022884"/>
    </source>
</evidence>
<keyword evidence="8" id="KW-0694">RNA-binding</keyword>
<evidence type="ECO:0000256" key="10">
    <source>
        <dbReference type="ARBA" id="ARBA00022918"/>
    </source>
</evidence>
<comment type="catalytic activity">
    <reaction evidence="14">
        <text>DNA(n) + a 2'-deoxyribonucleoside 5'-triphosphate = DNA(n+1) + diphosphate</text>
        <dbReference type="Rhea" id="RHEA:22508"/>
        <dbReference type="Rhea" id="RHEA-COMP:17339"/>
        <dbReference type="Rhea" id="RHEA-COMP:17340"/>
        <dbReference type="ChEBI" id="CHEBI:33019"/>
        <dbReference type="ChEBI" id="CHEBI:61560"/>
        <dbReference type="ChEBI" id="CHEBI:173112"/>
        <dbReference type="EC" id="2.7.7.7"/>
    </reaction>
</comment>
<evidence type="ECO:0000313" key="17">
    <source>
        <dbReference type="EMBL" id="PIL27217.1"/>
    </source>
</evidence>
<evidence type="ECO:0000256" key="11">
    <source>
        <dbReference type="ARBA" id="ARBA00022932"/>
    </source>
</evidence>
<dbReference type="GO" id="GO:0016787">
    <property type="term" value="F:hydrolase activity"/>
    <property type="evidence" value="ECO:0007669"/>
    <property type="project" value="UniProtKB-KW"/>
</dbReference>
<dbReference type="PANTHER" id="PTHR42648:SF11">
    <property type="entry name" value="TRANSPOSON TY4-P GAG-POL POLYPROTEIN"/>
    <property type="match status" value="1"/>
</dbReference>
<name>A0A2G8S0E6_9APHY</name>
<dbReference type="GO" id="GO:0004519">
    <property type="term" value="F:endonuclease activity"/>
    <property type="evidence" value="ECO:0007669"/>
    <property type="project" value="UniProtKB-KW"/>
</dbReference>
<gene>
    <name evidence="17" type="ORF">GSI_10361</name>
</gene>
<dbReference type="AlphaFoldDB" id="A0A2G8S0E6"/>
<dbReference type="GO" id="GO:0003723">
    <property type="term" value="F:RNA binding"/>
    <property type="evidence" value="ECO:0007669"/>
    <property type="project" value="UniProtKB-KW"/>
</dbReference>
<dbReference type="GO" id="GO:0015074">
    <property type="term" value="P:DNA integration"/>
    <property type="evidence" value="ECO:0007669"/>
    <property type="project" value="UniProtKB-KW"/>
</dbReference>